<dbReference type="GeneID" id="54351327"/>
<keyword evidence="3" id="KW-1185">Reference proteome</keyword>
<accession>A0A6A5RBS6</accession>
<dbReference type="RefSeq" id="XP_033445354.1">
    <property type="nucleotide sequence ID" value="XM_033593659.1"/>
</dbReference>
<evidence type="ECO:0000256" key="1">
    <source>
        <dbReference type="SAM" id="MobiDB-lite"/>
    </source>
</evidence>
<dbReference type="EMBL" id="ML978987">
    <property type="protein sequence ID" value="KAF1925102.1"/>
    <property type="molecule type" value="Genomic_DNA"/>
</dbReference>
<dbReference type="Proteomes" id="UP000800082">
    <property type="component" value="Unassembled WGS sequence"/>
</dbReference>
<feature type="region of interest" description="Disordered" evidence="1">
    <location>
        <begin position="1"/>
        <end position="35"/>
    </location>
</feature>
<organism evidence="2 3">
    <name type="scientific">Didymella exigua CBS 183.55</name>
    <dbReference type="NCBI Taxonomy" id="1150837"/>
    <lineage>
        <taxon>Eukaryota</taxon>
        <taxon>Fungi</taxon>
        <taxon>Dikarya</taxon>
        <taxon>Ascomycota</taxon>
        <taxon>Pezizomycotina</taxon>
        <taxon>Dothideomycetes</taxon>
        <taxon>Pleosporomycetidae</taxon>
        <taxon>Pleosporales</taxon>
        <taxon>Pleosporineae</taxon>
        <taxon>Didymellaceae</taxon>
        <taxon>Didymella</taxon>
    </lineage>
</organism>
<sequence length="64" mass="6906">MAPGDVPGLMQRRTPTSSVSTFTRELERETSTPCSWPITARSSPKYLLCTSEPHGESVGAGFCC</sequence>
<protein>
    <submittedName>
        <fullName evidence="2">Uncharacterized protein</fullName>
    </submittedName>
</protein>
<dbReference type="AlphaFoldDB" id="A0A6A5RBS6"/>
<reference evidence="2" key="1">
    <citation type="journal article" date="2020" name="Stud. Mycol.">
        <title>101 Dothideomycetes genomes: a test case for predicting lifestyles and emergence of pathogens.</title>
        <authorList>
            <person name="Haridas S."/>
            <person name="Albert R."/>
            <person name="Binder M."/>
            <person name="Bloem J."/>
            <person name="Labutti K."/>
            <person name="Salamov A."/>
            <person name="Andreopoulos B."/>
            <person name="Baker S."/>
            <person name="Barry K."/>
            <person name="Bills G."/>
            <person name="Bluhm B."/>
            <person name="Cannon C."/>
            <person name="Castanera R."/>
            <person name="Culley D."/>
            <person name="Daum C."/>
            <person name="Ezra D."/>
            <person name="Gonzalez J."/>
            <person name="Henrissat B."/>
            <person name="Kuo A."/>
            <person name="Liang C."/>
            <person name="Lipzen A."/>
            <person name="Lutzoni F."/>
            <person name="Magnuson J."/>
            <person name="Mondo S."/>
            <person name="Nolan M."/>
            <person name="Ohm R."/>
            <person name="Pangilinan J."/>
            <person name="Park H.-J."/>
            <person name="Ramirez L."/>
            <person name="Alfaro M."/>
            <person name="Sun H."/>
            <person name="Tritt A."/>
            <person name="Yoshinaga Y."/>
            <person name="Zwiers L.-H."/>
            <person name="Turgeon B."/>
            <person name="Goodwin S."/>
            <person name="Spatafora J."/>
            <person name="Crous P."/>
            <person name="Grigoriev I."/>
        </authorList>
    </citation>
    <scope>NUCLEOTIDE SEQUENCE</scope>
    <source>
        <strain evidence="2">CBS 183.55</strain>
    </source>
</reference>
<proteinExistence type="predicted"/>
<evidence type="ECO:0000313" key="2">
    <source>
        <dbReference type="EMBL" id="KAF1925102.1"/>
    </source>
</evidence>
<gene>
    <name evidence="2" type="ORF">M421DRAFT_424124</name>
</gene>
<name>A0A6A5RBS6_9PLEO</name>
<feature type="compositionally biased region" description="Polar residues" evidence="1">
    <location>
        <begin position="13"/>
        <end position="23"/>
    </location>
</feature>
<evidence type="ECO:0000313" key="3">
    <source>
        <dbReference type="Proteomes" id="UP000800082"/>
    </source>
</evidence>